<dbReference type="GO" id="GO:0004140">
    <property type="term" value="F:dephospho-CoA kinase activity"/>
    <property type="evidence" value="ECO:0007669"/>
    <property type="project" value="UniProtKB-UniRule"/>
</dbReference>
<dbReference type="UniPathway" id="UPA00241">
    <property type="reaction ID" value="UER00356"/>
</dbReference>
<dbReference type="HAMAP" id="MF_00376">
    <property type="entry name" value="Dephospho_CoA_kinase"/>
    <property type="match status" value="1"/>
</dbReference>
<dbReference type="PANTHER" id="PTHR10695">
    <property type="entry name" value="DEPHOSPHO-COA KINASE-RELATED"/>
    <property type="match status" value="1"/>
</dbReference>
<keyword evidence="2 5" id="KW-0547">Nucleotide-binding</keyword>
<keyword evidence="3 5" id="KW-0067">ATP-binding</keyword>
<keyword evidence="5" id="KW-0808">Transferase</keyword>
<dbReference type="GO" id="GO:0015937">
    <property type="term" value="P:coenzyme A biosynthetic process"/>
    <property type="evidence" value="ECO:0007669"/>
    <property type="project" value="UniProtKB-UniRule"/>
</dbReference>
<dbReference type="PANTHER" id="PTHR10695:SF46">
    <property type="entry name" value="BIFUNCTIONAL COENZYME A SYNTHASE-RELATED"/>
    <property type="match status" value="1"/>
</dbReference>
<organism evidence="7 8">
    <name type="scientific">SAR86 cluster bacterium</name>
    <dbReference type="NCBI Taxonomy" id="2030880"/>
    <lineage>
        <taxon>Bacteria</taxon>
        <taxon>Pseudomonadati</taxon>
        <taxon>Pseudomonadota</taxon>
        <taxon>Gammaproteobacteria</taxon>
        <taxon>SAR86 cluster</taxon>
    </lineage>
</organism>
<name>A0A2A4MI00_9GAMM</name>
<comment type="subcellular location">
    <subcellularLocation>
        <location evidence="5">Cytoplasm</location>
    </subcellularLocation>
</comment>
<evidence type="ECO:0000256" key="3">
    <source>
        <dbReference type="ARBA" id="ARBA00022840"/>
    </source>
</evidence>
<dbReference type="InterPro" id="IPR001977">
    <property type="entry name" value="Depp_CoAkinase"/>
</dbReference>
<dbReference type="Gene3D" id="3.40.50.300">
    <property type="entry name" value="P-loop containing nucleotide triphosphate hydrolases"/>
    <property type="match status" value="1"/>
</dbReference>
<dbReference type="AlphaFoldDB" id="A0A2A4MI00"/>
<dbReference type="CDD" id="cd02022">
    <property type="entry name" value="DPCK"/>
    <property type="match status" value="1"/>
</dbReference>
<reference evidence="8" key="1">
    <citation type="submission" date="2017-08" db="EMBL/GenBank/DDBJ databases">
        <title>A dynamic microbial community with high functional redundancy inhabits the cold, oxic subseafloor aquifer.</title>
        <authorList>
            <person name="Tully B.J."/>
            <person name="Wheat C.G."/>
            <person name="Glazer B.T."/>
            <person name="Huber J.A."/>
        </authorList>
    </citation>
    <scope>NUCLEOTIDE SEQUENCE [LARGE SCALE GENOMIC DNA]</scope>
</reference>
<evidence type="ECO:0000256" key="6">
    <source>
        <dbReference type="NCBIfam" id="TIGR00152"/>
    </source>
</evidence>
<dbReference type="InterPro" id="IPR027417">
    <property type="entry name" value="P-loop_NTPase"/>
</dbReference>
<keyword evidence="5 7" id="KW-0418">Kinase</keyword>
<comment type="caution">
    <text evidence="7">The sequence shown here is derived from an EMBL/GenBank/DDBJ whole genome shotgun (WGS) entry which is preliminary data.</text>
</comment>
<evidence type="ECO:0000256" key="1">
    <source>
        <dbReference type="ARBA" id="ARBA00009018"/>
    </source>
</evidence>
<protein>
    <recommendedName>
        <fullName evidence="5 6">Dephospho-CoA kinase</fullName>
        <ecNumber evidence="5 6">2.7.1.24</ecNumber>
    </recommendedName>
    <alternativeName>
        <fullName evidence="5">Dephosphocoenzyme A kinase</fullName>
    </alternativeName>
</protein>
<evidence type="ECO:0000256" key="2">
    <source>
        <dbReference type="ARBA" id="ARBA00022741"/>
    </source>
</evidence>
<accession>A0A2A4MI00</accession>
<evidence type="ECO:0000313" key="7">
    <source>
        <dbReference type="EMBL" id="PCH59377.1"/>
    </source>
</evidence>
<keyword evidence="5" id="KW-0963">Cytoplasm</keyword>
<dbReference type="EC" id="2.7.1.24" evidence="5 6"/>
<gene>
    <name evidence="5" type="primary">coaE</name>
    <name evidence="7" type="ORF">COC19_07150</name>
</gene>
<proteinExistence type="inferred from homology"/>
<dbReference type="NCBIfam" id="TIGR00152">
    <property type="entry name" value="dephospho-CoA kinase"/>
    <property type="match status" value="1"/>
</dbReference>
<comment type="pathway">
    <text evidence="5">Cofactor biosynthesis; coenzyme A biosynthesis; CoA from (R)-pantothenate: step 5/5.</text>
</comment>
<comment type="similarity">
    <text evidence="1 5">Belongs to the CoaE family.</text>
</comment>
<keyword evidence="4 5" id="KW-0173">Coenzyme A biosynthesis</keyword>
<dbReference type="Proteomes" id="UP000218172">
    <property type="component" value="Unassembled WGS sequence"/>
</dbReference>
<dbReference type="PROSITE" id="PS51219">
    <property type="entry name" value="DPCK"/>
    <property type="match status" value="1"/>
</dbReference>
<comment type="function">
    <text evidence="5">Catalyzes the phosphorylation of the 3'-hydroxyl group of dephosphocoenzyme A to form coenzyme A.</text>
</comment>
<dbReference type="SUPFAM" id="SSF52540">
    <property type="entry name" value="P-loop containing nucleoside triphosphate hydrolases"/>
    <property type="match status" value="1"/>
</dbReference>
<dbReference type="EMBL" id="NVQR01000121">
    <property type="protein sequence ID" value="PCH59377.1"/>
    <property type="molecule type" value="Genomic_DNA"/>
</dbReference>
<dbReference type="GO" id="GO:0005524">
    <property type="term" value="F:ATP binding"/>
    <property type="evidence" value="ECO:0007669"/>
    <property type="project" value="UniProtKB-UniRule"/>
</dbReference>
<dbReference type="Pfam" id="PF01121">
    <property type="entry name" value="CoaE"/>
    <property type="match status" value="1"/>
</dbReference>
<evidence type="ECO:0000256" key="4">
    <source>
        <dbReference type="ARBA" id="ARBA00022993"/>
    </source>
</evidence>
<evidence type="ECO:0000313" key="8">
    <source>
        <dbReference type="Proteomes" id="UP000218172"/>
    </source>
</evidence>
<evidence type="ECO:0000256" key="5">
    <source>
        <dbReference type="HAMAP-Rule" id="MF_00376"/>
    </source>
</evidence>
<sequence>MLTIGVTGGIGSGKSTVTALFEKRGITVVDADQLSREVVQPGQEALASIANHFGNQLLDEHGGLNRQILREIIFSQPLEKKWLEALLHPLIAKLLKDRLAQCQSQYCMLASPLLLETQQHQLVDRILVIDITPQLQLSRTLTRDKSSKEETIKAIISAQISREQRLEKADDIIDNHKDLANILPQVEALHEKYCRLSRAEE</sequence>
<dbReference type="GO" id="GO:0005737">
    <property type="term" value="C:cytoplasm"/>
    <property type="evidence" value="ECO:0007669"/>
    <property type="project" value="UniProtKB-SubCell"/>
</dbReference>
<comment type="catalytic activity">
    <reaction evidence="5">
        <text>3'-dephospho-CoA + ATP = ADP + CoA + H(+)</text>
        <dbReference type="Rhea" id="RHEA:18245"/>
        <dbReference type="ChEBI" id="CHEBI:15378"/>
        <dbReference type="ChEBI" id="CHEBI:30616"/>
        <dbReference type="ChEBI" id="CHEBI:57287"/>
        <dbReference type="ChEBI" id="CHEBI:57328"/>
        <dbReference type="ChEBI" id="CHEBI:456216"/>
        <dbReference type="EC" id="2.7.1.24"/>
    </reaction>
</comment>
<feature type="binding site" evidence="5">
    <location>
        <begin position="11"/>
        <end position="16"/>
    </location>
    <ligand>
        <name>ATP</name>
        <dbReference type="ChEBI" id="CHEBI:30616"/>
    </ligand>
</feature>